<dbReference type="EMBL" id="NZEX01000051">
    <property type="protein sequence ID" value="MAH62775.1"/>
    <property type="molecule type" value="Genomic_DNA"/>
</dbReference>
<protein>
    <submittedName>
        <fullName evidence="1">Uncharacterized protein</fullName>
    </submittedName>
</protein>
<accession>A0A2D6YHW4</accession>
<evidence type="ECO:0000313" key="1">
    <source>
        <dbReference type="EMBL" id="MAH62775.1"/>
    </source>
</evidence>
<dbReference type="AlphaFoldDB" id="A0A2D6YHW4"/>
<name>A0A2D6YHW4_9DELT</name>
<organism evidence="1 2">
    <name type="scientific">SAR324 cluster bacterium</name>
    <dbReference type="NCBI Taxonomy" id="2024889"/>
    <lineage>
        <taxon>Bacteria</taxon>
        <taxon>Deltaproteobacteria</taxon>
        <taxon>SAR324 cluster</taxon>
    </lineage>
</organism>
<comment type="caution">
    <text evidence="1">The sequence shown here is derived from an EMBL/GenBank/DDBJ whole genome shotgun (WGS) entry which is preliminary data.</text>
</comment>
<reference evidence="2" key="1">
    <citation type="submission" date="2017-09" db="EMBL/GenBank/DDBJ databases">
        <title>The Reconstruction of 2,631 Draft Metagenome-Assembled Genomes from the Global Oceans.</title>
        <authorList>
            <person name="Tully B.J."/>
            <person name="Graham E.D."/>
            <person name="Heidelberg J.F."/>
        </authorList>
    </citation>
    <scope>NUCLEOTIDE SEQUENCE [LARGE SCALE GENOMIC DNA]</scope>
</reference>
<gene>
    <name evidence="1" type="ORF">CMN54_04860</name>
</gene>
<dbReference type="Proteomes" id="UP000226525">
    <property type="component" value="Unassembled WGS sequence"/>
</dbReference>
<proteinExistence type="predicted"/>
<sequence length="81" mass="9148">MTPSSCNRRIETPFYNNGGWQVDWVRIYWVSIGAEVENEDSNRVLLKIAPKGLSRVWRASPTNVESGKVDTGLQIPQGLRC</sequence>
<evidence type="ECO:0000313" key="2">
    <source>
        <dbReference type="Proteomes" id="UP000226525"/>
    </source>
</evidence>